<comment type="caution">
    <text evidence="5">The sequence shown here is derived from an EMBL/GenBank/DDBJ whole genome shotgun (WGS) entry which is preliminary data.</text>
</comment>
<name>A0ABR7MBN9_9BACT</name>
<evidence type="ECO:0000259" key="3">
    <source>
        <dbReference type="Pfam" id="PF08541"/>
    </source>
</evidence>
<accession>A0ABR7MBN9</accession>
<sequence>MDQRQQTVIESLGTYLPPQSCTTNEVLEACKHGLHFPLEKITGIKTRRMAGQLEFAMDLASNAVADCLARSKYSPDEIDMIICCNISRYNSPGMVSFEPGTSVALRQRFGFSNALVFDITNACAGMFTGIYILDAFLNTGAIRRGMVISGEYITHLTLTAQREIEGFMDKRLACLTLGDAGAAIVLEKSSRSGAGFVELDLQTLGRYSPLCIAKASENGGMIMYTDAVGLADVAIKACANHAMNAMEHAGWPADGFQHLIMHQTSGLTLNSAMREINRLYNKTVCHDGNTINNLEHRGNTASTSHFIALADQIRNKTINCGDKVVFGVSASGLTVGTALYVFDDLPERFRQMDLQATSAVHESSASGGDRIENSAWPRIRIESIGKLPDMPGEARSSMELLVDAATQCLERSAYGSSEIGLLIYSGVYRSEYLLEPAFAALLAGELGMNATYPSSGDRKTLAFDVFNGSVGFLNACYVGQQLILAGKSSTAMVVTSEIENNDTVWPTERVGIKPTASAMIIDAAGQNNSGFSRFLFSHHPEYINAYTTYYVAEGFSPRLHVEIDPGIESIFISCIIPTVREILRLEGLAITEIDIVIPPQVSAGFIKRLSEALGYSTQKFIDAVGDGPDLFTSSIPYAMDHLYEDKLVKTGDIGLIITVGSGIQVGCAIYHF</sequence>
<evidence type="ECO:0008006" key="7">
    <source>
        <dbReference type="Google" id="ProtNLM"/>
    </source>
</evidence>
<keyword evidence="1" id="KW-0808">Transferase</keyword>
<dbReference type="SUPFAM" id="SSF53901">
    <property type="entry name" value="Thiolase-like"/>
    <property type="match status" value="3"/>
</dbReference>
<feature type="domain" description="Beta-ketoacyl-[acyl-carrier-protein] synthase III C-terminal" evidence="3">
    <location>
        <begin position="586"/>
        <end position="671"/>
    </location>
</feature>
<feature type="domain" description="Beta-ketoacyl-[acyl-carrier-protein] synthase III C-terminal" evidence="3">
    <location>
        <begin position="246"/>
        <end position="340"/>
    </location>
</feature>
<dbReference type="RefSeq" id="WP_187257343.1">
    <property type="nucleotide sequence ID" value="NZ_JBHULF010000007.1"/>
</dbReference>
<dbReference type="InterPro" id="IPR013747">
    <property type="entry name" value="ACP_syn_III_C"/>
</dbReference>
<dbReference type="EMBL" id="MBUA01000023">
    <property type="protein sequence ID" value="MBC6492036.1"/>
    <property type="molecule type" value="Genomic_DNA"/>
</dbReference>
<dbReference type="InterPro" id="IPR016039">
    <property type="entry name" value="Thiolase-like"/>
</dbReference>
<dbReference type="Pfam" id="PF08545">
    <property type="entry name" value="ACP_syn_III"/>
    <property type="match status" value="1"/>
</dbReference>
<evidence type="ECO:0000256" key="2">
    <source>
        <dbReference type="ARBA" id="ARBA00023315"/>
    </source>
</evidence>
<evidence type="ECO:0000259" key="4">
    <source>
        <dbReference type="Pfam" id="PF08545"/>
    </source>
</evidence>
<reference evidence="5 6" key="1">
    <citation type="submission" date="2016-07" db="EMBL/GenBank/DDBJ databases">
        <title>Genome analysis of Flavihumibacter stibioxidans YS-17.</title>
        <authorList>
            <person name="Shi K."/>
            <person name="Han Y."/>
            <person name="Wang G."/>
        </authorList>
    </citation>
    <scope>NUCLEOTIDE SEQUENCE [LARGE SCALE GENOMIC DNA]</scope>
    <source>
        <strain evidence="5 6">YS-17</strain>
    </source>
</reference>
<feature type="domain" description="Beta-ketoacyl-[acyl-carrier-protein] synthase III N-terminal" evidence="4">
    <location>
        <begin position="117"/>
        <end position="204"/>
    </location>
</feature>
<protein>
    <recommendedName>
        <fullName evidence="7">3-oxoacyl-ACP synthase</fullName>
    </recommendedName>
</protein>
<evidence type="ECO:0000313" key="5">
    <source>
        <dbReference type="EMBL" id="MBC6492036.1"/>
    </source>
</evidence>
<keyword evidence="2" id="KW-0012">Acyltransferase</keyword>
<proteinExistence type="predicted"/>
<dbReference type="Pfam" id="PF08541">
    <property type="entry name" value="ACP_syn_III_C"/>
    <property type="match status" value="2"/>
</dbReference>
<dbReference type="Gene3D" id="3.40.47.10">
    <property type="match status" value="4"/>
</dbReference>
<dbReference type="PANTHER" id="PTHR34069:SF2">
    <property type="entry name" value="BETA-KETOACYL-[ACYL-CARRIER-PROTEIN] SYNTHASE III"/>
    <property type="match status" value="1"/>
</dbReference>
<evidence type="ECO:0000256" key="1">
    <source>
        <dbReference type="ARBA" id="ARBA00022679"/>
    </source>
</evidence>
<dbReference type="PANTHER" id="PTHR34069">
    <property type="entry name" value="3-OXOACYL-[ACYL-CARRIER-PROTEIN] SYNTHASE 3"/>
    <property type="match status" value="1"/>
</dbReference>
<dbReference type="InterPro" id="IPR013751">
    <property type="entry name" value="ACP_syn_III_N"/>
</dbReference>
<dbReference type="Proteomes" id="UP000765802">
    <property type="component" value="Unassembled WGS sequence"/>
</dbReference>
<keyword evidence="6" id="KW-1185">Reference proteome</keyword>
<organism evidence="5 6">
    <name type="scientific">Flavihumibacter stibioxidans</name>
    <dbReference type="NCBI Taxonomy" id="1834163"/>
    <lineage>
        <taxon>Bacteria</taxon>
        <taxon>Pseudomonadati</taxon>
        <taxon>Bacteroidota</taxon>
        <taxon>Chitinophagia</taxon>
        <taxon>Chitinophagales</taxon>
        <taxon>Chitinophagaceae</taxon>
        <taxon>Flavihumibacter</taxon>
    </lineage>
</organism>
<gene>
    <name evidence="5" type="ORF">BC349_13315</name>
</gene>
<evidence type="ECO:0000313" key="6">
    <source>
        <dbReference type="Proteomes" id="UP000765802"/>
    </source>
</evidence>